<evidence type="ECO:0000256" key="2">
    <source>
        <dbReference type="ARBA" id="ARBA00068748"/>
    </source>
</evidence>
<gene>
    <name evidence="4" type="primary">DYDC2</name>
</gene>
<name>A0A286XR33_CAVPO</name>
<dbReference type="InterPro" id="IPR007858">
    <property type="entry name" value="Dpy-30_motif"/>
</dbReference>
<evidence type="ECO:0000313" key="4">
    <source>
        <dbReference type="Ensembl" id="ENSCPOP00000027736.1"/>
    </source>
</evidence>
<feature type="region of interest" description="Disordered" evidence="3">
    <location>
        <begin position="98"/>
        <end position="141"/>
    </location>
</feature>
<evidence type="ECO:0000256" key="3">
    <source>
        <dbReference type="SAM" id="MobiDB-lite"/>
    </source>
</evidence>
<dbReference type="GO" id="GO:0048188">
    <property type="term" value="C:Set1C/COMPASS complex"/>
    <property type="evidence" value="ECO:0007669"/>
    <property type="project" value="InterPro"/>
</dbReference>
<reference evidence="5" key="1">
    <citation type="journal article" date="2011" name="Nature">
        <title>A high-resolution map of human evolutionary constraint using 29 mammals.</title>
        <authorList>
            <person name="Lindblad-Toh K."/>
            <person name="Garber M."/>
            <person name="Zuk O."/>
            <person name="Lin M.F."/>
            <person name="Parker B.J."/>
            <person name="Washietl S."/>
            <person name="Kheradpour P."/>
            <person name="Ernst J."/>
            <person name="Jordan G."/>
            <person name="Mauceli E."/>
            <person name="Ward L.D."/>
            <person name="Lowe C.B."/>
            <person name="Holloway A.K."/>
            <person name="Clamp M."/>
            <person name="Gnerre S."/>
            <person name="Alfoldi J."/>
            <person name="Beal K."/>
            <person name="Chang J."/>
            <person name="Clawson H."/>
            <person name="Cuff J."/>
            <person name="Di Palma F."/>
            <person name="Fitzgerald S."/>
            <person name="Flicek P."/>
            <person name="Guttman M."/>
            <person name="Hubisz M.J."/>
            <person name="Jaffe D.B."/>
            <person name="Jungreis I."/>
            <person name="Kent W.J."/>
            <person name="Kostka D."/>
            <person name="Lara M."/>
            <person name="Martins A.L."/>
            <person name="Massingham T."/>
            <person name="Moltke I."/>
            <person name="Raney B.J."/>
            <person name="Rasmussen M.D."/>
            <person name="Robinson J."/>
            <person name="Stark A."/>
            <person name="Vilella A.J."/>
            <person name="Wen J."/>
            <person name="Xie X."/>
            <person name="Zody M.C."/>
            <person name="Baldwin J."/>
            <person name="Bloom T."/>
            <person name="Chin C.W."/>
            <person name="Heiman D."/>
            <person name="Nicol R."/>
            <person name="Nusbaum C."/>
            <person name="Young S."/>
            <person name="Wilkinson J."/>
            <person name="Worley K.C."/>
            <person name="Kovar C.L."/>
            <person name="Muzny D.M."/>
            <person name="Gibbs R.A."/>
            <person name="Cree A."/>
            <person name="Dihn H.H."/>
            <person name="Fowler G."/>
            <person name="Jhangiani S."/>
            <person name="Joshi V."/>
            <person name="Lee S."/>
            <person name="Lewis L.R."/>
            <person name="Nazareth L.V."/>
            <person name="Okwuonu G."/>
            <person name="Santibanez J."/>
            <person name="Warren W.C."/>
            <person name="Mardis E.R."/>
            <person name="Weinstock G.M."/>
            <person name="Wilson R.K."/>
            <person name="Delehaunty K."/>
            <person name="Dooling D."/>
            <person name="Fronik C."/>
            <person name="Fulton L."/>
            <person name="Fulton B."/>
            <person name="Graves T."/>
            <person name="Minx P."/>
            <person name="Sodergren E."/>
            <person name="Birney E."/>
            <person name="Margulies E.H."/>
            <person name="Herrero J."/>
            <person name="Green E.D."/>
            <person name="Haussler D."/>
            <person name="Siepel A."/>
            <person name="Goldman N."/>
            <person name="Pollard K.S."/>
            <person name="Pedersen J.S."/>
            <person name="Lander E.S."/>
            <person name="Kellis M."/>
        </authorList>
    </citation>
    <scope>NUCLEOTIDE SEQUENCE [LARGE SCALE GENOMIC DNA]</scope>
    <source>
        <strain evidence="5">2N</strain>
    </source>
</reference>
<dbReference type="FunFam" id="1.20.890.10:FF:000012">
    <property type="entry name" value="DPY30 domain containing 2"/>
    <property type="match status" value="1"/>
</dbReference>
<dbReference type="CDD" id="cd22966">
    <property type="entry name" value="DD_DYDC-like"/>
    <property type="match status" value="1"/>
</dbReference>
<dbReference type="PANTHER" id="PTHR23356">
    <property type="entry name" value="DPY30-RELATED"/>
    <property type="match status" value="1"/>
</dbReference>
<dbReference type="EMBL" id="AAKN02044619">
    <property type="status" value="NOT_ANNOTATED_CDS"/>
    <property type="molecule type" value="Genomic_DNA"/>
</dbReference>
<feature type="compositionally biased region" description="Basic and acidic residues" evidence="3">
    <location>
        <begin position="103"/>
        <end position="113"/>
    </location>
</feature>
<dbReference type="Ensembl" id="ENSCPOT00000031574.1">
    <property type="protein sequence ID" value="ENSCPOP00000027736.1"/>
    <property type="gene ID" value="ENSCPOG00000035691.1"/>
</dbReference>
<dbReference type="STRING" id="10141.ENSCPOP00000027736"/>
<comment type="similarity">
    <text evidence="1">Belongs to the dpy-30 family.</text>
</comment>
<organism evidence="4 5">
    <name type="scientific">Cavia porcellus</name>
    <name type="common">Guinea pig</name>
    <dbReference type="NCBI Taxonomy" id="10141"/>
    <lineage>
        <taxon>Eukaryota</taxon>
        <taxon>Metazoa</taxon>
        <taxon>Chordata</taxon>
        <taxon>Craniata</taxon>
        <taxon>Vertebrata</taxon>
        <taxon>Euteleostomi</taxon>
        <taxon>Mammalia</taxon>
        <taxon>Eutheria</taxon>
        <taxon>Euarchontoglires</taxon>
        <taxon>Glires</taxon>
        <taxon>Rodentia</taxon>
        <taxon>Hystricomorpha</taxon>
        <taxon>Caviidae</taxon>
        <taxon>Cavia</taxon>
    </lineage>
</organism>
<evidence type="ECO:0000313" key="5">
    <source>
        <dbReference type="Proteomes" id="UP000005447"/>
    </source>
</evidence>
<accession>A0A286XR33</accession>
<dbReference type="GeneTree" id="ENSGT00940000162091"/>
<dbReference type="InterPro" id="IPR049630">
    <property type="entry name" value="DYDC-like_DD"/>
</dbReference>
<dbReference type="AlphaFoldDB" id="A0A286XR33"/>
<dbReference type="Pfam" id="PF05186">
    <property type="entry name" value="Dpy-30"/>
    <property type="match status" value="1"/>
</dbReference>
<dbReference type="FunCoup" id="A0A286XR33">
    <property type="interactions" value="6"/>
</dbReference>
<reference evidence="4" key="2">
    <citation type="submission" date="2025-08" db="UniProtKB">
        <authorList>
            <consortium name="Ensembl"/>
        </authorList>
    </citation>
    <scope>IDENTIFICATION</scope>
    <source>
        <strain evidence="4">2N</strain>
    </source>
</reference>
<dbReference type="Gene3D" id="1.20.890.10">
    <property type="entry name" value="cAMP-dependent protein kinase regulatory subunit, dimerization-anchoring domain"/>
    <property type="match status" value="1"/>
</dbReference>
<dbReference type="GeneID" id="100726822"/>
<evidence type="ECO:0000256" key="1">
    <source>
        <dbReference type="ARBA" id="ARBA00010849"/>
    </source>
</evidence>
<keyword evidence="5" id="KW-1185">Reference proteome</keyword>
<dbReference type="InParanoid" id="A0A286XR33"/>
<dbReference type="InterPro" id="IPR037856">
    <property type="entry name" value="Sdc1/DPY30"/>
</dbReference>
<dbReference type="OMA" id="AHWLYHH"/>
<protein>
    <recommendedName>
        <fullName evidence="2">DPY30 domain-containing protein 2</fullName>
    </recommendedName>
</protein>
<reference evidence="4" key="3">
    <citation type="submission" date="2025-09" db="UniProtKB">
        <authorList>
            <consortium name="Ensembl"/>
        </authorList>
    </citation>
    <scope>IDENTIFICATION</scope>
    <source>
        <strain evidence="4">2N</strain>
    </source>
</reference>
<dbReference type="PANTHER" id="PTHR23356:SF3">
    <property type="entry name" value="DPY30 DOMAIN-CONTAINING PROTEIN 2"/>
    <property type="match status" value="1"/>
</dbReference>
<dbReference type="Proteomes" id="UP000005447">
    <property type="component" value="Unassembled WGS sequence"/>
</dbReference>
<dbReference type="VEuPathDB" id="HostDB:ENSCPOG00000035691"/>
<proteinExistence type="inferred from homology"/>
<dbReference type="Bgee" id="ENSCPOG00000035691">
    <property type="expression patterns" value="Expressed in hypothalamus and 4 other cell types or tissues"/>
</dbReference>
<sequence length="141" mass="16552">MESDYLKRCFGNSLTQALAEIAKVQPSDPIEYLAHWLYHYRKIATDKEKDRQEKIQLHEEYHCSLKEKEMMEILKQEECQIQQKYAECHKEQISTEKATIMQDNKKPFEKGALEQESLPDTFDRIPTVPQRSSPSESASQT</sequence>
<feature type="compositionally biased region" description="Polar residues" evidence="3">
    <location>
        <begin position="129"/>
        <end position="141"/>
    </location>
</feature>
<dbReference type="KEGG" id="cpoc:100726822"/>
<dbReference type="OrthoDB" id="432281at2759"/>
<dbReference type="CTD" id="84332"/>